<dbReference type="EMBL" id="BMAW01109703">
    <property type="protein sequence ID" value="GFT39700.1"/>
    <property type="molecule type" value="Genomic_DNA"/>
</dbReference>
<dbReference type="AlphaFoldDB" id="A0A8X6NX25"/>
<comment type="caution">
    <text evidence="1">The sequence shown here is derived from an EMBL/GenBank/DDBJ whole genome shotgun (WGS) entry which is preliminary data.</text>
</comment>
<gene>
    <name evidence="1" type="ORF">NPIL_56051</name>
</gene>
<name>A0A8X6NX25_NEPPI</name>
<proteinExistence type="predicted"/>
<protein>
    <submittedName>
        <fullName evidence="1">Uncharacterized protein</fullName>
    </submittedName>
</protein>
<keyword evidence="2" id="KW-1185">Reference proteome</keyword>
<organism evidence="1 2">
    <name type="scientific">Nephila pilipes</name>
    <name type="common">Giant wood spider</name>
    <name type="synonym">Nephila maculata</name>
    <dbReference type="NCBI Taxonomy" id="299642"/>
    <lineage>
        <taxon>Eukaryota</taxon>
        <taxon>Metazoa</taxon>
        <taxon>Ecdysozoa</taxon>
        <taxon>Arthropoda</taxon>
        <taxon>Chelicerata</taxon>
        <taxon>Arachnida</taxon>
        <taxon>Araneae</taxon>
        <taxon>Araneomorphae</taxon>
        <taxon>Entelegynae</taxon>
        <taxon>Araneoidea</taxon>
        <taxon>Nephilidae</taxon>
        <taxon>Nephila</taxon>
    </lineage>
</organism>
<evidence type="ECO:0000313" key="2">
    <source>
        <dbReference type="Proteomes" id="UP000887013"/>
    </source>
</evidence>
<accession>A0A8X6NX25</accession>
<dbReference type="Proteomes" id="UP000887013">
    <property type="component" value="Unassembled WGS sequence"/>
</dbReference>
<evidence type="ECO:0000313" key="1">
    <source>
        <dbReference type="EMBL" id="GFT39700.1"/>
    </source>
</evidence>
<reference evidence="1" key="1">
    <citation type="submission" date="2020-08" db="EMBL/GenBank/DDBJ databases">
        <title>Multicomponent nature underlies the extraordinary mechanical properties of spider dragline silk.</title>
        <authorList>
            <person name="Kono N."/>
            <person name="Nakamura H."/>
            <person name="Mori M."/>
            <person name="Yoshida Y."/>
            <person name="Ohtoshi R."/>
            <person name="Malay A.D."/>
            <person name="Moran D.A.P."/>
            <person name="Tomita M."/>
            <person name="Numata K."/>
            <person name="Arakawa K."/>
        </authorList>
    </citation>
    <scope>NUCLEOTIDE SEQUENCE</scope>
</reference>
<sequence>METAFEIGNLLNCKQLTFPSFAEGAAETLVLPKSEVKRHEWVGEKNENGGCSAFVEPSWSLGSALHACAYETF</sequence>